<dbReference type="GO" id="GO:0006508">
    <property type="term" value="P:proteolysis"/>
    <property type="evidence" value="ECO:0007669"/>
    <property type="project" value="InterPro"/>
</dbReference>
<dbReference type="InterPro" id="IPR011600">
    <property type="entry name" value="Pept_C14_caspase"/>
</dbReference>
<dbReference type="Gene3D" id="3.30.450.20">
    <property type="entry name" value="PAS domain"/>
    <property type="match status" value="1"/>
</dbReference>
<protein>
    <recommendedName>
        <fullName evidence="2">PAC domain-containing protein</fullName>
    </recommendedName>
</protein>
<dbReference type="InterPro" id="IPR029030">
    <property type="entry name" value="Caspase-like_dom_sf"/>
</dbReference>
<sequence length="415" mass="45469">MGRPDPRRSRAVIIGMSRFDSADLPDHPVIENNVVDLAETLTSAIDAPFLADHCASFVDETDMAALGRSIKAAADTAEDLLLVYYSGHGCLDPRRHDLYLALPGTDPDNLGFTAIPASVLNEAIRNSPADNKVLILDCCFSGRLETGRLGGQESFVRGGLGVAGRFTLTSATGNQASVVLPGERHSAFTGRLLDLLRHGVPGGPAELTLEYIHRRLETVMAREGLPRPECFGQGTAAQLVLATNRAAPTVIGAPGTPDPNTLQPVLDPLWSERPEALYRDAPCGFLTTLPDYSIIHANDTFLDWMGYSRKELTDRYLTDLLNIGGRVYFDTHLTPLLKMQGKITEIALEMLRSDGTRMPVLANLSLVRDPSGDPRFCRVIIFDATNRRAYERELLAARRQAERALQELKEQIRSP</sequence>
<feature type="domain" description="PAC" evidence="2">
    <location>
        <begin position="344"/>
        <end position="396"/>
    </location>
</feature>
<dbReference type="Gene3D" id="3.40.50.1460">
    <property type="match status" value="1"/>
</dbReference>
<evidence type="ECO:0000256" key="1">
    <source>
        <dbReference type="SAM" id="Coils"/>
    </source>
</evidence>
<keyword evidence="4" id="KW-1185">Reference proteome</keyword>
<evidence type="ECO:0000313" key="4">
    <source>
        <dbReference type="Proteomes" id="UP000619260"/>
    </source>
</evidence>
<keyword evidence="1" id="KW-0175">Coiled coil</keyword>
<name>A0A8J3YLQ7_9ACTN</name>
<dbReference type="RefSeq" id="WP_203899608.1">
    <property type="nucleotide sequence ID" value="NZ_BOPF01000009.1"/>
</dbReference>
<accession>A0A8J3YLQ7</accession>
<dbReference type="SMART" id="SM00091">
    <property type="entry name" value="PAS"/>
    <property type="match status" value="1"/>
</dbReference>
<reference evidence="3" key="1">
    <citation type="submission" date="2021-01" db="EMBL/GenBank/DDBJ databases">
        <title>Whole genome shotgun sequence of Virgisporangium aliadipatigenens NBRC 105644.</title>
        <authorList>
            <person name="Komaki H."/>
            <person name="Tamura T."/>
        </authorList>
    </citation>
    <scope>NUCLEOTIDE SEQUENCE</scope>
    <source>
        <strain evidence="3">NBRC 105644</strain>
    </source>
</reference>
<dbReference type="Proteomes" id="UP000619260">
    <property type="component" value="Unassembled WGS sequence"/>
</dbReference>
<feature type="coiled-coil region" evidence="1">
    <location>
        <begin position="387"/>
        <end position="414"/>
    </location>
</feature>
<dbReference type="InterPro" id="IPR035965">
    <property type="entry name" value="PAS-like_dom_sf"/>
</dbReference>
<comment type="caution">
    <text evidence="3">The sequence shown here is derived from an EMBL/GenBank/DDBJ whole genome shotgun (WGS) entry which is preliminary data.</text>
</comment>
<dbReference type="InterPro" id="IPR000700">
    <property type="entry name" value="PAS-assoc_C"/>
</dbReference>
<gene>
    <name evidence="3" type="ORF">Val02_29590</name>
</gene>
<dbReference type="SUPFAM" id="SSF55785">
    <property type="entry name" value="PYP-like sensor domain (PAS domain)"/>
    <property type="match status" value="1"/>
</dbReference>
<evidence type="ECO:0000313" key="3">
    <source>
        <dbReference type="EMBL" id="GIJ46073.1"/>
    </source>
</evidence>
<dbReference type="NCBIfam" id="NF047832">
    <property type="entry name" value="caspase_w_EACC1"/>
    <property type="match status" value="1"/>
</dbReference>
<dbReference type="NCBIfam" id="TIGR00229">
    <property type="entry name" value="sensory_box"/>
    <property type="match status" value="1"/>
</dbReference>
<evidence type="ECO:0000259" key="2">
    <source>
        <dbReference type="PROSITE" id="PS50113"/>
    </source>
</evidence>
<proteinExistence type="predicted"/>
<dbReference type="AlphaFoldDB" id="A0A8J3YLQ7"/>
<dbReference type="EMBL" id="BOPF01000009">
    <property type="protein sequence ID" value="GIJ46073.1"/>
    <property type="molecule type" value="Genomic_DNA"/>
</dbReference>
<dbReference type="Pfam" id="PF00656">
    <property type="entry name" value="Peptidase_C14"/>
    <property type="match status" value="1"/>
</dbReference>
<dbReference type="Pfam" id="PF13426">
    <property type="entry name" value="PAS_9"/>
    <property type="match status" value="1"/>
</dbReference>
<dbReference type="CDD" id="cd00130">
    <property type="entry name" value="PAS"/>
    <property type="match status" value="1"/>
</dbReference>
<dbReference type="GO" id="GO:0004197">
    <property type="term" value="F:cysteine-type endopeptidase activity"/>
    <property type="evidence" value="ECO:0007669"/>
    <property type="project" value="InterPro"/>
</dbReference>
<dbReference type="SUPFAM" id="SSF52129">
    <property type="entry name" value="Caspase-like"/>
    <property type="match status" value="1"/>
</dbReference>
<dbReference type="PROSITE" id="PS50113">
    <property type="entry name" value="PAC"/>
    <property type="match status" value="1"/>
</dbReference>
<dbReference type="InterPro" id="IPR000014">
    <property type="entry name" value="PAS"/>
</dbReference>
<organism evidence="3 4">
    <name type="scientific">Virgisporangium aliadipatigenens</name>
    <dbReference type="NCBI Taxonomy" id="741659"/>
    <lineage>
        <taxon>Bacteria</taxon>
        <taxon>Bacillati</taxon>
        <taxon>Actinomycetota</taxon>
        <taxon>Actinomycetes</taxon>
        <taxon>Micromonosporales</taxon>
        <taxon>Micromonosporaceae</taxon>
        <taxon>Virgisporangium</taxon>
    </lineage>
</organism>